<organism evidence="1 2">
    <name type="scientific">Hymenobacter metallicola</name>
    <dbReference type="NCBI Taxonomy" id="2563114"/>
    <lineage>
        <taxon>Bacteria</taxon>
        <taxon>Pseudomonadati</taxon>
        <taxon>Bacteroidota</taxon>
        <taxon>Cytophagia</taxon>
        <taxon>Cytophagales</taxon>
        <taxon>Hymenobacteraceae</taxon>
        <taxon>Hymenobacter</taxon>
    </lineage>
</organism>
<reference evidence="1 2" key="1">
    <citation type="submission" date="2019-04" db="EMBL/GenBank/DDBJ databases">
        <authorList>
            <person name="Feng G."/>
            <person name="Zhang J."/>
            <person name="Zhu H."/>
        </authorList>
    </citation>
    <scope>NUCLEOTIDE SEQUENCE [LARGE SCALE GENOMIC DNA]</scope>
    <source>
        <strain evidence="1 2">9PBR-1</strain>
    </source>
</reference>
<dbReference type="AlphaFoldDB" id="A0A4Z0QKL2"/>
<protein>
    <submittedName>
        <fullName evidence="1">Uncharacterized protein</fullName>
    </submittedName>
</protein>
<proteinExistence type="predicted"/>
<keyword evidence="2" id="KW-1185">Reference proteome</keyword>
<comment type="caution">
    <text evidence="1">The sequence shown here is derived from an EMBL/GenBank/DDBJ whole genome shotgun (WGS) entry which is preliminary data.</text>
</comment>
<accession>A0A4Z0QKL2</accession>
<dbReference type="EMBL" id="SRMB01000001">
    <property type="protein sequence ID" value="TGE29581.1"/>
    <property type="molecule type" value="Genomic_DNA"/>
</dbReference>
<evidence type="ECO:0000313" key="2">
    <source>
        <dbReference type="Proteomes" id="UP000298471"/>
    </source>
</evidence>
<name>A0A4Z0QKL2_9BACT</name>
<evidence type="ECO:0000313" key="1">
    <source>
        <dbReference type="EMBL" id="TGE29581.1"/>
    </source>
</evidence>
<gene>
    <name evidence="1" type="ORF">E5K02_09035</name>
</gene>
<sequence>MNLDIEFQELPIVEAVFYTRLGLQLEVFTIRDVSDWVDEVLLREDEPDAFFGELYRLLHTEKQRVLAYLRQAFPEASFSVRPALAWLHQLFVTGQWALGPTLTSLYRLRTLVVSDQEVGWIYGLSADYEQAAAAPAAQPKVAQQTAAFLGCYQQYTFANRRQWPLLDAGLEVQLASLQS</sequence>
<dbReference type="Proteomes" id="UP000298471">
    <property type="component" value="Unassembled WGS sequence"/>
</dbReference>